<comment type="caution">
    <text evidence="5">The sequence shown here is derived from an EMBL/GenBank/DDBJ whole genome shotgun (WGS) entry which is preliminary data.</text>
</comment>
<reference evidence="5 6" key="1">
    <citation type="submission" date="2020-09" db="EMBL/GenBank/DDBJ databases">
        <title>De no assembly of potato wild relative species, Solanum commersonii.</title>
        <authorList>
            <person name="Cho K."/>
        </authorList>
    </citation>
    <scope>NUCLEOTIDE SEQUENCE [LARGE SCALE GENOMIC DNA]</scope>
    <source>
        <strain evidence="5">LZ3.2</strain>
        <tissue evidence="5">Leaf</tissue>
    </source>
</reference>
<keyword evidence="6" id="KW-1185">Reference proteome</keyword>
<dbReference type="GO" id="GO:0006508">
    <property type="term" value="P:proteolysis"/>
    <property type="evidence" value="ECO:0007669"/>
    <property type="project" value="UniProtKB-KW"/>
</dbReference>
<dbReference type="OrthoDB" id="198735at2759"/>
<evidence type="ECO:0000256" key="3">
    <source>
        <dbReference type="ARBA" id="ARBA00022801"/>
    </source>
</evidence>
<name>A0A9J6AA34_SOLCO</name>
<evidence type="ECO:0000256" key="1">
    <source>
        <dbReference type="ARBA" id="ARBA00005234"/>
    </source>
</evidence>
<keyword evidence="3" id="KW-0378">Hydrolase</keyword>
<evidence type="ECO:0000259" key="4">
    <source>
        <dbReference type="Pfam" id="PF02902"/>
    </source>
</evidence>
<dbReference type="AlphaFoldDB" id="A0A9J6AA34"/>
<dbReference type="Pfam" id="PF02902">
    <property type="entry name" value="Peptidase_C48"/>
    <property type="match status" value="1"/>
</dbReference>
<feature type="domain" description="Ubiquitin-like protease family profile" evidence="4">
    <location>
        <begin position="10"/>
        <end position="72"/>
    </location>
</feature>
<dbReference type="PANTHER" id="PTHR33022:SF21">
    <property type="entry name" value="UBIQUITIN-LIKE PROTEASE FAMILY PROFILE DOMAIN-CONTAINING PROTEIN"/>
    <property type="match status" value="1"/>
</dbReference>
<comment type="similarity">
    <text evidence="1">Belongs to the peptidase C48 family.</text>
</comment>
<accession>A0A9J6AA34</accession>
<protein>
    <recommendedName>
        <fullName evidence="4">Ubiquitin-like protease family profile domain-containing protein</fullName>
    </recommendedName>
</protein>
<keyword evidence="2" id="KW-0645">Protease</keyword>
<dbReference type="Gene3D" id="3.40.395.10">
    <property type="entry name" value="Adenoviral Proteinase, Chain A"/>
    <property type="match status" value="1"/>
</dbReference>
<sequence>MDRNSIKKPFLPAYVDKSQSNSLEVKHLANVPQQEPSSNDCGMYTCLFVEYISNGVFDIGSIDIDARYHRQRYATIIWQYEKTKNDMAD</sequence>
<dbReference type="InterPro" id="IPR003653">
    <property type="entry name" value="Peptidase_C48_C"/>
</dbReference>
<proteinExistence type="inferred from homology"/>
<evidence type="ECO:0000256" key="2">
    <source>
        <dbReference type="ARBA" id="ARBA00022670"/>
    </source>
</evidence>
<dbReference type="InterPro" id="IPR038765">
    <property type="entry name" value="Papain-like_cys_pep_sf"/>
</dbReference>
<dbReference type="Proteomes" id="UP000824120">
    <property type="component" value="Chromosome 2"/>
</dbReference>
<gene>
    <name evidence="5" type="ORF">H5410_006530</name>
</gene>
<organism evidence="5 6">
    <name type="scientific">Solanum commersonii</name>
    <name type="common">Commerson's wild potato</name>
    <name type="synonym">Commerson's nightshade</name>
    <dbReference type="NCBI Taxonomy" id="4109"/>
    <lineage>
        <taxon>Eukaryota</taxon>
        <taxon>Viridiplantae</taxon>
        <taxon>Streptophyta</taxon>
        <taxon>Embryophyta</taxon>
        <taxon>Tracheophyta</taxon>
        <taxon>Spermatophyta</taxon>
        <taxon>Magnoliopsida</taxon>
        <taxon>eudicotyledons</taxon>
        <taxon>Gunneridae</taxon>
        <taxon>Pentapetalae</taxon>
        <taxon>asterids</taxon>
        <taxon>lamiids</taxon>
        <taxon>Solanales</taxon>
        <taxon>Solanaceae</taxon>
        <taxon>Solanoideae</taxon>
        <taxon>Solaneae</taxon>
        <taxon>Solanum</taxon>
    </lineage>
</organism>
<dbReference type="GO" id="GO:0008234">
    <property type="term" value="F:cysteine-type peptidase activity"/>
    <property type="evidence" value="ECO:0007669"/>
    <property type="project" value="InterPro"/>
</dbReference>
<evidence type="ECO:0000313" key="6">
    <source>
        <dbReference type="Proteomes" id="UP000824120"/>
    </source>
</evidence>
<dbReference type="EMBL" id="JACXVP010000002">
    <property type="protein sequence ID" value="KAG5621312.1"/>
    <property type="molecule type" value="Genomic_DNA"/>
</dbReference>
<evidence type="ECO:0000313" key="5">
    <source>
        <dbReference type="EMBL" id="KAG5621312.1"/>
    </source>
</evidence>
<dbReference type="SUPFAM" id="SSF54001">
    <property type="entry name" value="Cysteine proteinases"/>
    <property type="match status" value="1"/>
</dbReference>
<dbReference type="PANTHER" id="PTHR33022">
    <property type="entry name" value="DUF1985 DOMAIN-CONTAINING PROTEIN"/>
    <property type="match status" value="1"/>
</dbReference>